<dbReference type="FunFam" id="3.40.640.10:FF:000090">
    <property type="entry name" value="Pyridoxal phosphate-dependent aminotransferase"/>
    <property type="match status" value="1"/>
</dbReference>
<dbReference type="InterPro" id="IPR015421">
    <property type="entry name" value="PyrdxlP-dep_Trfase_major"/>
</dbReference>
<dbReference type="GO" id="GO:0000271">
    <property type="term" value="P:polysaccharide biosynthetic process"/>
    <property type="evidence" value="ECO:0007669"/>
    <property type="project" value="TreeGrafter"/>
</dbReference>
<keyword evidence="3" id="KW-0808">Transferase</keyword>
<evidence type="ECO:0000256" key="5">
    <source>
        <dbReference type="ARBA" id="ARBA00037999"/>
    </source>
</evidence>
<name>A0A0G0ZFK1_9BACT</name>
<comment type="caution">
    <text evidence="9">The sequence shown here is derived from an EMBL/GenBank/DDBJ whole genome shotgun (WGS) entry which is preliminary data.</text>
</comment>
<protein>
    <submittedName>
        <fullName evidence="9">Glutamine-scyllo-inositol transaminase</fullName>
    </submittedName>
</protein>
<evidence type="ECO:0000313" key="10">
    <source>
        <dbReference type="Proteomes" id="UP000034320"/>
    </source>
</evidence>
<dbReference type="SUPFAM" id="SSF53383">
    <property type="entry name" value="PLP-dependent transferases"/>
    <property type="match status" value="1"/>
</dbReference>
<dbReference type="Pfam" id="PF01041">
    <property type="entry name" value="DegT_DnrJ_EryC1"/>
    <property type="match status" value="1"/>
</dbReference>
<dbReference type="InterPro" id="IPR015424">
    <property type="entry name" value="PyrdxlP-dep_Trfase"/>
</dbReference>
<dbReference type="PATRIC" id="fig|1618442.3.peg.328"/>
<dbReference type="InterPro" id="IPR015422">
    <property type="entry name" value="PyrdxlP-dep_Trfase_small"/>
</dbReference>
<accession>A0A0G0ZFK1</accession>
<evidence type="ECO:0000256" key="6">
    <source>
        <dbReference type="PIRSR" id="PIRSR000390-1"/>
    </source>
</evidence>
<keyword evidence="2" id="KW-0032">Aminotransferase</keyword>
<evidence type="ECO:0000256" key="8">
    <source>
        <dbReference type="RuleBase" id="RU004508"/>
    </source>
</evidence>
<dbReference type="PIRSF" id="PIRSF000390">
    <property type="entry name" value="PLP_StrS"/>
    <property type="match status" value="1"/>
</dbReference>
<organism evidence="9 10">
    <name type="scientific">Candidatus Gottesmanbacteria bacterium GW2011_GWA2_42_18</name>
    <dbReference type="NCBI Taxonomy" id="1618442"/>
    <lineage>
        <taxon>Bacteria</taxon>
        <taxon>Candidatus Gottesmaniibacteriota</taxon>
    </lineage>
</organism>
<evidence type="ECO:0000256" key="3">
    <source>
        <dbReference type="ARBA" id="ARBA00022679"/>
    </source>
</evidence>
<keyword evidence="4 7" id="KW-0663">Pyridoxal phosphate</keyword>
<dbReference type="GO" id="GO:0008483">
    <property type="term" value="F:transaminase activity"/>
    <property type="evidence" value="ECO:0007669"/>
    <property type="project" value="UniProtKB-KW"/>
</dbReference>
<feature type="modified residue" description="N6-(pyridoxal phosphate)lysine" evidence="7">
    <location>
        <position position="190"/>
    </location>
</feature>
<comment type="cofactor">
    <cofactor evidence="1">
        <name>pyridoxal 5'-phosphate</name>
        <dbReference type="ChEBI" id="CHEBI:597326"/>
    </cofactor>
</comment>
<comment type="similarity">
    <text evidence="5 8">Belongs to the DegT/DnrJ/EryC1 family.</text>
</comment>
<dbReference type="Gene3D" id="3.40.640.10">
    <property type="entry name" value="Type I PLP-dependent aspartate aminotransferase-like (Major domain)"/>
    <property type="match status" value="1"/>
</dbReference>
<dbReference type="GO" id="GO:0030170">
    <property type="term" value="F:pyridoxal phosphate binding"/>
    <property type="evidence" value="ECO:0007669"/>
    <property type="project" value="TreeGrafter"/>
</dbReference>
<gene>
    <name evidence="9" type="ORF">UV09_C0005G0037</name>
</gene>
<proteinExistence type="inferred from homology"/>
<dbReference type="PANTHER" id="PTHR30244">
    <property type="entry name" value="TRANSAMINASE"/>
    <property type="match status" value="1"/>
</dbReference>
<dbReference type="InterPro" id="IPR000653">
    <property type="entry name" value="DegT/StrS_aminotransferase"/>
</dbReference>
<evidence type="ECO:0000256" key="7">
    <source>
        <dbReference type="PIRSR" id="PIRSR000390-2"/>
    </source>
</evidence>
<dbReference type="Gene3D" id="3.90.1150.10">
    <property type="entry name" value="Aspartate Aminotransferase, domain 1"/>
    <property type="match status" value="1"/>
</dbReference>
<evidence type="ECO:0000313" key="9">
    <source>
        <dbReference type="EMBL" id="KKS47459.1"/>
    </source>
</evidence>
<reference evidence="9 10" key="1">
    <citation type="journal article" date="2015" name="Nature">
        <title>rRNA introns, odd ribosomes, and small enigmatic genomes across a large radiation of phyla.</title>
        <authorList>
            <person name="Brown C.T."/>
            <person name="Hug L.A."/>
            <person name="Thomas B.C."/>
            <person name="Sharon I."/>
            <person name="Castelle C.J."/>
            <person name="Singh A."/>
            <person name="Wilkins M.J."/>
            <person name="Williams K.H."/>
            <person name="Banfield J.F."/>
        </authorList>
    </citation>
    <scope>NUCLEOTIDE SEQUENCE [LARGE SCALE GENOMIC DNA]</scope>
</reference>
<dbReference type="CDD" id="cd00616">
    <property type="entry name" value="AHBA_syn"/>
    <property type="match status" value="1"/>
</dbReference>
<feature type="active site" description="Proton acceptor" evidence="6">
    <location>
        <position position="190"/>
    </location>
</feature>
<dbReference type="AlphaFoldDB" id="A0A0G0ZFK1"/>
<dbReference type="EMBL" id="LCDD01000005">
    <property type="protein sequence ID" value="KKS47459.1"/>
    <property type="molecule type" value="Genomic_DNA"/>
</dbReference>
<sequence>MKNNKFLPLAIPDLSGNEEKYLNSCLKSSWISSKGIFIDRFEKKFAEFTGTKYAISTSNGTTALHLVLSALGCGPGDEVIVPDLTFMATANAVTYTGAKPVLADVKRDSWSINIGEIRRKISGRTRGIIAVHLYGNPADMEEILQIAGEHNLWVIEDAAEAHGAGIKIAGRWKKVGSIGIAGIFSFYGNKIITCGEGGMVTTGNRDLAEKMKILRDHGQDPLKRYYHPVVGYNYRLTNMQAAIGLAQLERINHFLKAKEKIAAGYRQKLERVRGLKFQEQNPGKKSVCWLFSMTIEPPYKLTRDQLMAVFEKNAVECRPFFHPLHTMPPYHEKKAYKEAEFLAGHGINLPSFVTITDSQIERVTEIIKHYASN</sequence>
<evidence type="ECO:0000256" key="2">
    <source>
        <dbReference type="ARBA" id="ARBA00022576"/>
    </source>
</evidence>
<dbReference type="PANTHER" id="PTHR30244:SF34">
    <property type="entry name" value="DTDP-4-AMINO-4,6-DIDEOXYGALACTOSE TRANSAMINASE"/>
    <property type="match status" value="1"/>
</dbReference>
<dbReference type="Proteomes" id="UP000034320">
    <property type="component" value="Unassembled WGS sequence"/>
</dbReference>
<evidence type="ECO:0000256" key="1">
    <source>
        <dbReference type="ARBA" id="ARBA00001933"/>
    </source>
</evidence>
<evidence type="ECO:0000256" key="4">
    <source>
        <dbReference type="ARBA" id="ARBA00022898"/>
    </source>
</evidence>